<keyword evidence="4" id="KW-1185">Reference proteome</keyword>
<feature type="active site" description="Charge relay system" evidence="1">
    <location>
        <position position="182"/>
    </location>
</feature>
<dbReference type="Proteomes" id="UP000019118">
    <property type="component" value="Unassembled WGS sequence"/>
</dbReference>
<feature type="active site" description="Acyl-ester intermediate" evidence="1">
    <location>
        <position position="281"/>
    </location>
</feature>
<protein>
    <recommendedName>
        <fullName evidence="2">Amidase domain-containing protein</fullName>
    </recommendedName>
</protein>
<evidence type="ECO:0000256" key="1">
    <source>
        <dbReference type="PIRSR" id="PIRSR001221-1"/>
    </source>
</evidence>
<dbReference type="GO" id="GO:0012505">
    <property type="term" value="C:endomembrane system"/>
    <property type="evidence" value="ECO:0007669"/>
    <property type="project" value="TreeGrafter"/>
</dbReference>
<feature type="domain" description="Amidase" evidence="2">
    <location>
        <begin position="122"/>
        <end position="555"/>
    </location>
</feature>
<gene>
    <name evidence="3" type="primary">109547035</name>
</gene>
<feature type="active site" description="Charge relay system" evidence="1">
    <location>
        <position position="257"/>
    </location>
</feature>
<dbReference type="Pfam" id="PF01425">
    <property type="entry name" value="Amidase"/>
    <property type="match status" value="1"/>
</dbReference>
<evidence type="ECO:0000313" key="4">
    <source>
        <dbReference type="Proteomes" id="UP000019118"/>
    </source>
</evidence>
<evidence type="ECO:0000259" key="2">
    <source>
        <dbReference type="Pfam" id="PF01425"/>
    </source>
</evidence>
<dbReference type="Gene3D" id="3.90.1300.10">
    <property type="entry name" value="Amidase signature (AS) domain"/>
    <property type="match status" value="1"/>
</dbReference>
<evidence type="ECO:0000313" key="3">
    <source>
        <dbReference type="EnsemblMetazoa" id="XP_019773807.1"/>
    </source>
</evidence>
<dbReference type="InterPro" id="IPR023631">
    <property type="entry name" value="Amidase_dom"/>
</dbReference>
<dbReference type="KEGG" id="dpa:109547035"/>
<dbReference type="PANTHER" id="PTHR43372:SF1">
    <property type="entry name" value="LD38433P"/>
    <property type="match status" value="1"/>
</dbReference>
<dbReference type="InterPro" id="IPR052739">
    <property type="entry name" value="FAAH2"/>
</dbReference>
<proteinExistence type="predicted"/>
<reference evidence="4" key="1">
    <citation type="journal article" date="2013" name="Genome Biol.">
        <title>Draft genome of the mountain pine beetle, Dendroctonus ponderosae Hopkins, a major forest pest.</title>
        <authorList>
            <person name="Keeling C.I."/>
            <person name="Yuen M.M."/>
            <person name="Liao N.Y."/>
            <person name="Docking T.R."/>
            <person name="Chan S.K."/>
            <person name="Taylor G.A."/>
            <person name="Palmquist D.L."/>
            <person name="Jackman S.D."/>
            <person name="Nguyen A."/>
            <person name="Li M."/>
            <person name="Henderson H."/>
            <person name="Janes J.K."/>
            <person name="Zhao Y."/>
            <person name="Pandoh P."/>
            <person name="Moore R."/>
            <person name="Sperling F.A."/>
            <person name="Huber D.P."/>
            <person name="Birol I."/>
            <person name="Jones S.J."/>
            <person name="Bohlmann J."/>
        </authorList>
    </citation>
    <scope>NUCLEOTIDE SEQUENCE</scope>
</reference>
<organism evidence="3 4">
    <name type="scientific">Dendroctonus ponderosae</name>
    <name type="common">Mountain pine beetle</name>
    <dbReference type="NCBI Taxonomy" id="77166"/>
    <lineage>
        <taxon>Eukaryota</taxon>
        <taxon>Metazoa</taxon>
        <taxon>Ecdysozoa</taxon>
        <taxon>Arthropoda</taxon>
        <taxon>Hexapoda</taxon>
        <taxon>Insecta</taxon>
        <taxon>Pterygota</taxon>
        <taxon>Neoptera</taxon>
        <taxon>Endopterygota</taxon>
        <taxon>Coleoptera</taxon>
        <taxon>Polyphaga</taxon>
        <taxon>Cucujiformia</taxon>
        <taxon>Curculionidae</taxon>
        <taxon>Scolytinae</taxon>
        <taxon>Dendroctonus</taxon>
    </lineage>
</organism>
<dbReference type="EnsemblMetazoa" id="XM_019918248.1">
    <property type="protein sequence ID" value="XP_019773807.1"/>
    <property type="gene ID" value="LOC109547035"/>
</dbReference>
<dbReference type="PANTHER" id="PTHR43372">
    <property type="entry name" value="FATTY-ACID AMIDE HYDROLASE"/>
    <property type="match status" value="1"/>
</dbReference>
<dbReference type="AlphaFoldDB" id="A0AAR5QKZ3"/>
<accession>A0AAR5QKZ3</accession>
<dbReference type="InterPro" id="IPR036928">
    <property type="entry name" value="AS_sf"/>
</dbReference>
<dbReference type="SUPFAM" id="SSF75304">
    <property type="entry name" value="Amidase signature (AS) enzymes"/>
    <property type="match status" value="1"/>
</dbReference>
<dbReference type="PIRSF" id="PIRSF001221">
    <property type="entry name" value="Amidase_fungi"/>
    <property type="match status" value="1"/>
</dbReference>
<name>A0AAR5QKZ3_DENPD</name>
<reference evidence="3" key="2">
    <citation type="submission" date="2024-08" db="UniProtKB">
        <authorList>
            <consortium name="EnsemblMetazoa"/>
        </authorList>
    </citation>
    <scope>IDENTIFICATION</scope>
</reference>
<dbReference type="EnsemblMetazoa" id="XM_019913108.1">
    <property type="protein sequence ID" value="XP_019768667.1"/>
    <property type="gene ID" value="LOC109543407"/>
</dbReference>
<sequence length="577" mass="64886">MRRTVVFLKVVNSATRFHIFGVFKHKVQSDAVKSMVKVHTRRHHTARMMDVKTTKVSKARYYIFKLFLCLRYYLDLLIDRLFGIYYDSKREYIPKVKNQLVLESATALARKIQRRELTSVQVVEAFIERIQQVNPIINAIVDNRFEDALSEARQIDQDIANGTIQEVDFQDKPFLGVPFTSKESTAAKGLSWTFGLKKRQGKKASFDAHCIESMKKSGAILLGVSNVPQLNLWQETSNPVFGLTRNPYNTTRNVGGSSGGEAAILAACGSPLGVGTDIGGSARIPAFMCGVFGHKISNSIVSTKGLTYRTGEEEETMVCVGPLARHVDDLLPFIKLLAGSNADRLNLGLQVPVKKLKVYYVTNPKDPLMSPFREEMHSVLLKAVRHLEGLCLEKPQELVFEQLQHQYKLWKYWMSLEMKNFRKDLNNREGDQVNAVWEIIKHFLFGGDFTTATVFNLINGFLKPVNSVWAVEVTQSLKEAFLTKLDDNSVLLYPSAPFPASYHNAALLRPYNFDCFALWNTMKFPVTQVPMGLGKEGLPLGVQVVAAPDQDRLCLAVAKELEREFGGFVPPVIVADK</sequence>